<feature type="transmembrane region" description="Helical" evidence="1">
    <location>
        <begin position="109"/>
        <end position="131"/>
    </location>
</feature>
<evidence type="ECO:0000256" key="1">
    <source>
        <dbReference type="SAM" id="Phobius"/>
    </source>
</evidence>
<feature type="transmembrane region" description="Helical" evidence="1">
    <location>
        <begin position="279"/>
        <end position="300"/>
    </location>
</feature>
<reference evidence="2 3" key="1">
    <citation type="submission" date="2018-06" db="EMBL/GenBank/DDBJ databases">
        <authorList>
            <consortium name="Pathogen Informatics"/>
            <person name="Doyle S."/>
        </authorList>
    </citation>
    <scope>NUCLEOTIDE SEQUENCE [LARGE SCALE GENOMIC DNA]</scope>
    <source>
        <strain evidence="2 3">NCTC13834</strain>
    </source>
</reference>
<dbReference type="AlphaFoldDB" id="A0A380GIW6"/>
<evidence type="ECO:0000313" key="2">
    <source>
        <dbReference type="EMBL" id="SUM54019.1"/>
    </source>
</evidence>
<organism evidence="2 3">
    <name type="scientific">Staphylococcus nepalensis</name>
    <dbReference type="NCBI Taxonomy" id="214473"/>
    <lineage>
        <taxon>Bacteria</taxon>
        <taxon>Bacillati</taxon>
        <taxon>Bacillota</taxon>
        <taxon>Bacilli</taxon>
        <taxon>Bacillales</taxon>
        <taxon>Staphylococcaceae</taxon>
        <taxon>Staphylococcus</taxon>
    </lineage>
</organism>
<dbReference type="EMBL" id="UHDS01000001">
    <property type="protein sequence ID" value="SUM54019.1"/>
    <property type="molecule type" value="Genomic_DNA"/>
</dbReference>
<feature type="transmembrane region" description="Helical" evidence="1">
    <location>
        <begin position="204"/>
        <end position="226"/>
    </location>
</feature>
<feature type="transmembrane region" description="Helical" evidence="1">
    <location>
        <begin position="312"/>
        <end position="331"/>
    </location>
</feature>
<sequence length="342" mass="39818">MNKKDKWIYQNFAGLIGIPDEYQRHEIDKLMAKIAIIALYTLLALVYLSIFLDIERAFLSPFTIGGVLLIIILFCRVSMNQFSADPVEIEVHDQYTYHQLLKETRNKRIIFLVIALIYMPVTATIVAPILAGNPLNFSYLFNISTYLPFLMWAIFTVAKDSRVKLIKKRRTLILTNEKILRLIPNYRYTDEYERKVLLNIYAKLYVWIFWGTLIISTLDIFVSMYLKQIPVVSILAMIALTAASIVFTSSLRNKKIDRFEVDSKKGYQRYIKKARKGSFIFAFAMFIVFNINNYLIPFVIHQSLPENSELTYQLLIFATIAAIAGWIIYMISKAKITRTYKD</sequence>
<feature type="transmembrane region" description="Helical" evidence="1">
    <location>
        <begin position="232"/>
        <end position="251"/>
    </location>
</feature>
<keyword evidence="1" id="KW-0472">Membrane</keyword>
<proteinExistence type="predicted"/>
<keyword evidence="1" id="KW-0812">Transmembrane</keyword>
<dbReference type="RefSeq" id="WP_229718982.1">
    <property type="nucleotide sequence ID" value="NZ_BMCF01000001.1"/>
</dbReference>
<feature type="transmembrane region" description="Helical" evidence="1">
    <location>
        <begin position="58"/>
        <end position="75"/>
    </location>
</feature>
<gene>
    <name evidence="2" type="ORF">NCTC13834_00302</name>
</gene>
<accession>A0A380GIW6</accession>
<dbReference type="Proteomes" id="UP000254412">
    <property type="component" value="Unassembled WGS sequence"/>
</dbReference>
<feature type="transmembrane region" description="Helical" evidence="1">
    <location>
        <begin position="137"/>
        <end position="158"/>
    </location>
</feature>
<name>A0A380GIW6_9STAP</name>
<feature type="transmembrane region" description="Helical" evidence="1">
    <location>
        <begin position="30"/>
        <end position="52"/>
    </location>
</feature>
<evidence type="ECO:0000313" key="3">
    <source>
        <dbReference type="Proteomes" id="UP000254412"/>
    </source>
</evidence>
<keyword evidence="1" id="KW-1133">Transmembrane helix</keyword>
<protein>
    <submittedName>
        <fullName evidence="2">Protein of uncharacterized function (DUF3278)</fullName>
    </submittedName>
</protein>